<sequence length="178" mass="20277">MVLTLDSVEVSLEEFITNPPERKEWVEGVWIEKENITIKHSKLQARLAYLWVNYLKQSNRGGGVYTELPCITRDRGRRPDVAYLTPDLVAEYGDRPTLPHSPPLIAEIASPTDYAEELFSKAKEYLDSKCLEVWLVFPENNQVLIKLADRTLVFEHSAEISTQIALPGFTVSLNQLFA</sequence>
<dbReference type="PANTHER" id="PTHR34107:SF1">
    <property type="entry name" value="SLL0198 PROTEIN"/>
    <property type="match status" value="1"/>
</dbReference>
<dbReference type="Proteomes" id="UP001232992">
    <property type="component" value="Unassembled WGS sequence"/>
</dbReference>
<dbReference type="InterPro" id="IPR011335">
    <property type="entry name" value="Restrct_endonuc-II-like"/>
</dbReference>
<dbReference type="CDD" id="cd06260">
    <property type="entry name" value="DUF820-like"/>
    <property type="match status" value="1"/>
</dbReference>
<dbReference type="Pfam" id="PF05685">
    <property type="entry name" value="Uma2"/>
    <property type="match status" value="1"/>
</dbReference>
<dbReference type="InterPro" id="IPR012296">
    <property type="entry name" value="Nuclease_put_TT1808"/>
</dbReference>
<keyword evidence="3" id="KW-1185">Reference proteome</keyword>
<reference evidence="2 3" key="1">
    <citation type="submission" date="2023-01" db="EMBL/GenBank/DDBJ databases">
        <title>Novel diversity within Roseofilum (Cyanobacteria; Desertifilaceae) from marine benthic mats with descriptions of four novel species.</title>
        <authorList>
            <person name="Wang Y."/>
            <person name="Berthold D.E."/>
            <person name="Hu J."/>
            <person name="Lefler F.W."/>
            <person name="Laughinghouse H.D. IV."/>
        </authorList>
    </citation>
    <scope>NUCLEOTIDE SEQUENCE [LARGE SCALE GENOMIC DNA]</scope>
    <source>
        <strain evidence="2 3">BLCC-M143</strain>
    </source>
</reference>
<evidence type="ECO:0000259" key="1">
    <source>
        <dbReference type="Pfam" id="PF05685"/>
    </source>
</evidence>
<dbReference type="Gene3D" id="3.90.1570.10">
    <property type="entry name" value="tt1808, chain A"/>
    <property type="match status" value="1"/>
</dbReference>
<keyword evidence="2" id="KW-0540">Nuclease</keyword>
<dbReference type="SUPFAM" id="SSF52980">
    <property type="entry name" value="Restriction endonuclease-like"/>
    <property type="match status" value="1"/>
</dbReference>
<proteinExistence type="predicted"/>
<comment type="caution">
    <text evidence="2">The sequence shown here is derived from an EMBL/GenBank/DDBJ whole genome shotgun (WGS) entry which is preliminary data.</text>
</comment>
<keyword evidence="2" id="KW-0378">Hydrolase</keyword>
<gene>
    <name evidence="2" type="ORF">PMH09_05305</name>
</gene>
<accession>A0ABT7BTU3</accession>
<dbReference type="RefSeq" id="WP_283757258.1">
    <property type="nucleotide sequence ID" value="NZ_JAQOSQ010000003.1"/>
</dbReference>
<protein>
    <submittedName>
        <fullName evidence="2">Uma2 family endonuclease</fullName>
    </submittedName>
</protein>
<keyword evidence="2" id="KW-0255">Endonuclease</keyword>
<evidence type="ECO:0000313" key="3">
    <source>
        <dbReference type="Proteomes" id="UP001232992"/>
    </source>
</evidence>
<evidence type="ECO:0000313" key="2">
    <source>
        <dbReference type="EMBL" id="MDJ1182606.1"/>
    </source>
</evidence>
<organism evidence="2 3">
    <name type="scientific">Roseofilum casamattae BLCC-M143</name>
    <dbReference type="NCBI Taxonomy" id="3022442"/>
    <lineage>
        <taxon>Bacteria</taxon>
        <taxon>Bacillati</taxon>
        <taxon>Cyanobacteriota</taxon>
        <taxon>Cyanophyceae</taxon>
        <taxon>Desertifilales</taxon>
        <taxon>Desertifilaceae</taxon>
        <taxon>Roseofilum</taxon>
        <taxon>Roseofilum casamattae</taxon>
    </lineage>
</organism>
<feature type="domain" description="Putative restriction endonuclease" evidence="1">
    <location>
        <begin position="17"/>
        <end position="173"/>
    </location>
</feature>
<dbReference type="InterPro" id="IPR008538">
    <property type="entry name" value="Uma2"/>
</dbReference>
<dbReference type="PANTHER" id="PTHR34107">
    <property type="entry name" value="SLL0198 PROTEIN-RELATED"/>
    <property type="match status" value="1"/>
</dbReference>
<dbReference type="GO" id="GO:0004519">
    <property type="term" value="F:endonuclease activity"/>
    <property type="evidence" value="ECO:0007669"/>
    <property type="project" value="UniProtKB-KW"/>
</dbReference>
<name>A0ABT7BTU3_9CYAN</name>
<dbReference type="EMBL" id="JAQOSQ010000003">
    <property type="protein sequence ID" value="MDJ1182606.1"/>
    <property type="molecule type" value="Genomic_DNA"/>
</dbReference>